<reference evidence="1" key="1">
    <citation type="submission" date="2013-11" db="EMBL/GenBank/DDBJ databases">
        <title>The Genome Sequence of Phytophthora parasitica IAC_01/95.</title>
        <authorList>
            <consortium name="The Broad Institute Genomics Platform"/>
            <person name="Russ C."/>
            <person name="Tyler B."/>
            <person name="Panabieres F."/>
            <person name="Shan W."/>
            <person name="Tripathy S."/>
            <person name="Grunwald N."/>
            <person name="Machado M."/>
            <person name="Johnson C.S."/>
            <person name="Arredondo F."/>
            <person name="Hong C."/>
            <person name="Coffey M."/>
            <person name="Young S.K."/>
            <person name="Zeng Q."/>
            <person name="Gargeya S."/>
            <person name="Fitzgerald M."/>
            <person name="Abouelleil A."/>
            <person name="Alvarado L."/>
            <person name="Chapman S.B."/>
            <person name="Gainer-Dewar J."/>
            <person name="Goldberg J."/>
            <person name="Griggs A."/>
            <person name="Gujja S."/>
            <person name="Hansen M."/>
            <person name="Howarth C."/>
            <person name="Imamovic A."/>
            <person name="Ireland A."/>
            <person name="Larimer J."/>
            <person name="McCowan C."/>
            <person name="Murphy C."/>
            <person name="Pearson M."/>
            <person name="Poon T.W."/>
            <person name="Priest M."/>
            <person name="Roberts A."/>
            <person name="Saif S."/>
            <person name="Shea T."/>
            <person name="Sykes S."/>
            <person name="Wortman J."/>
            <person name="Nusbaum C."/>
            <person name="Birren B."/>
        </authorList>
    </citation>
    <scope>NUCLEOTIDE SEQUENCE [LARGE SCALE GENOMIC DNA]</scope>
    <source>
        <strain evidence="1">IAC_01/95</strain>
    </source>
</reference>
<accession>W2NHM1</accession>
<name>W2NHM1_PHYNI</name>
<evidence type="ECO:0000313" key="1">
    <source>
        <dbReference type="EMBL" id="ETM48096.1"/>
    </source>
</evidence>
<dbReference type="EMBL" id="KI692513">
    <property type="protein sequence ID" value="ETM48096.1"/>
    <property type="molecule type" value="Genomic_DNA"/>
</dbReference>
<dbReference type="Proteomes" id="UP000054532">
    <property type="component" value="Unassembled WGS sequence"/>
</dbReference>
<protein>
    <submittedName>
        <fullName evidence="1">Uncharacterized protein</fullName>
    </submittedName>
</protein>
<proteinExistence type="predicted"/>
<organism evidence="1">
    <name type="scientific">Phytophthora nicotianae</name>
    <name type="common">Potato buckeye rot agent</name>
    <name type="synonym">Phytophthora parasitica</name>
    <dbReference type="NCBI Taxonomy" id="4792"/>
    <lineage>
        <taxon>Eukaryota</taxon>
        <taxon>Sar</taxon>
        <taxon>Stramenopiles</taxon>
        <taxon>Oomycota</taxon>
        <taxon>Peronosporomycetes</taxon>
        <taxon>Peronosporales</taxon>
        <taxon>Peronosporaceae</taxon>
        <taxon>Phytophthora</taxon>
    </lineage>
</organism>
<gene>
    <name evidence="1" type="ORF">L914_07330</name>
</gene>
<dbReference type="AlphaFoldDB" id="W2NHM1"/>
<sequence length="31" mass="3496">MMISSLALDWTTTVIGRARIIFTVRRVSPCT</sequence>